<protein>
    <recommendedName>
        <fullName evidence="5">DNA-directed RNA polymerase subunit epsilon</fullName>
        <shortName evidence="5">RNAP epsilon subunit</shortName>
        <ecNumber evidence="5">2.7.7.6</ecNumber>
    </recommendedName>
    <alternativeName>
        <fullName evidence="5">RNA polymerase epsilon subunit</fullName>
    </alternativeName>
    <alternativeName>
        <fullName evidence="5">Transcriptase subunit epsilon</fullName>
    </alternativeName>
</protein>
<dbReference type="RefSeq" id="WP_105126479.1">
    <property type="nucleotide sequence ID" value="NZ_CP069079.1"/>
</dbReference>
<dbReference type="OrthoDB" id="2147503at2"/>
<dbReference type="AlphaFoldDB" id="A0A4V2HC91"/>
<evidence type="ECO:0000256" key="3">
    <source>
        <dbReference type="ARBA" id="ARBA00022695"/>
    </source>
</evidence>
<sequence>MIYKVFYQESKVSPRREQTRSLYMEVEAESELQGRIIARELVEKKYPQYNIEFIELLSEKHLQYEKEHADFSITEF</sequence>
<dbReference type="Proteomes" id="UP000291525">
    <property type="component" value="Unassembled WGS sequence"/>
</dbReference>
<evidence type="ECO:0000313" key="6">
    <source>
        <dbReference type="EMBL" id="TAA13331.1"/>
    </source>
</evidence>
<dbReference type="GO" id="GO:0000428">
    <property type="term" value="C:DNA-directed RNA polymerase complex"/>
    <property type="evidence" value="ECO:0007669"/>
    <property type="project" value="UniProtKB-KW"/>
</dbReference>
<dbReference type="GO" id="GO:0003899">
    <property type="term" value="F:DNA-directed RNA polymerase activity"/>
    <property type="evidence" value="ECO:0007669"/>
    <property type="project" value="UniProtKB-UniRule"/>
</dbReference>
<dbReference type="EC" id="2.7.7.6" evidence="5"/>
<dbReference type="GO" id="GO:0006351">
    <property type="term" value="P:DNA-templated transcription"/>
    <property type="evidence" value="ECO:0007669"/>
    <property type="project" value="UniProtKB-UniRule"/>
</dbReference>
<dbReference type="NCBIfam" id="NF010188">
    <property type="entry name" value="PRK13667.1"/>
    <property type="match status" value="1"/>
</dbReference>
<evidence type="ECO:0000313" key="7">
    <source>
        <dbReference type="Proteomes" id="UP000291525"/>
    </source>
</evidence>
<evidence type="ECO:0000256" key="1">
    <source>
        <dbReference type="ARBA" id="ARBA00022478"/>
    </source>
</evidence>
<comment type="catalytic activity">
    <reaction evidence="5">
        <text>RNA(n) + a ribonucleoside 5'-triphosphate = RNA(n+1) + diphosphate</text>
        <dbReference type="Rhea" id="RHEA:21248"/>
        <dbReference type="Rhea" id="RHEA-COMP:14527"/>
        <dbReference type="Rhea" id="RHEA-COMP:17342"/>
        <dbReference type="ChEBI" id="CHEBI:33019"/>
        <dbReference type="ChEBI" id="CHEBI:61557"/>
        <dbReference type="ChEBI" id="CHEBI:140395"/>
        <dbReference type="EC" id="2.7.7.6"/>
    </reaction>
</comment>
<dbReference type="InterPro" id="IPR009907">
    <property type="entry name" value="RpoY"/>
</dbReference>
<keyword evidence="1 5" id="KW-0240">DNA-directed RNA polymerase</keyword>
<comment type="caution">
    <text evidence="6">The sequence shown here is derived from an EMBL/GenBank/DDBJ whole genome shotgun (WGS) entry which is preliminary data.</text>
</comment>
<evidence type="ECO:0000256" key="4">
    <source>
        <dbReference type="ARBA" id="ARBA00023163"/>
    </source>
</evidence>
<comment type="similarity">
    <text evidence="5">Belongs to the RNA polymerase subunit epsilon family.</text>
</comment>
<keyword evidence="3 5" id="KW-0548">Nucleotidyltransferase</keyword>
<dbReference type="Pfam" id="PF07288">
    <property type="entry name" value="RpoY"/>
    <property type="match status" value="1"/>
</dbReference>
<dbReference type="EMBL" id="SHGT01000023">
    <property type="protein sequence ID" value="TAA13331.1"/>
    <property type="molecule type" value="Genomic_DNA"/>
</dbReference>
<keyword evidence="2 5" id="KW-0808">Transferase</keyword>
<comment type="function">
    <text evidence="5">A non-essential component of RNA polymerase (RNAP).</text>
</comment>
<proteinExistence type="inferred from homology"/>
<dbReference type="GO" id="GO:0003677">
    <property type="term" value="F:DNA binding"/>
    <property type="evidence" value="ECO:0007669"/>
    <property type="project" value="UniProtKB-UniRule"/>
</dbReference>
<comment type="subunit">
    <text evidence="5">RNAP is composed of a core of 2 alpha, a beta and a beta' subunit. The core is associated with a delta subunit, and at least one of epsilon or omega. When a sigma factor is associated with the core the holoenzyme is formed, which can initiate transcription.</text>
</comment>
<evidence type="ECO:0000256" key="2">
    <source>
        <dbReference type="ARBA" id="ARBA00022679"/>
    </source>
</evidence>
<name>A0A4V2HC91_9STRE</name>
<organism evidence="6 7">
    <name type="scientific">Streptococcus parasuis</name>
    <dbReference type="NCBI Taxonomy" id="1501662"/>
    <lineage>
        <taxon>Bacteria</taxon>
        <taxon>Bacillati</taxon>
        <taxon>Bacillota</taxon>
        <taxon>Bacilli</taxon>
        <taxon>Lactobacillales</taxon>
        <taxon>Streptococcaceae</taxon>
        <taxon>Streptococcus</taxon>
    </lineage>
</organism>
<dbReference type="Gene3D" id="3.10.20.730">
    <property type="entry name" value="RNAP, epsilon subunit-like"/>
    <property type="match status" value="1"/>
</dbReference>
<keyword evidence="4 5" id="KW-0804">Transcription</keyword>
<dbReference type="HAMAP" id="MF_01553">
    <property type="entry name" value="RNApol_bact_RpoY"/>
    <property type="match status" value="1"/>
</dbReference>
<accession>A0A4V2HC91</accession>
<reference evidence="6 7" key="1">
    <citation type="submission" date="2019-02" db="EMBL/GenBank/DDBJ databases">
        <title>First genome of the species Streptococcus parasuis.</title>
        <authorList>
            <person name="Stevens M.J.A."/>
            <person name="Stephan R."/>
        </authorList>
    </citation>
    <scope>NUCLEOTIDE SEQUENCE [LARGE SCALE GENOMIC DNA]</scope>
    <source>
        <strain evidence="6 7">4253</strain>
    </source>
</reference>
<evidence type="ECO:0000256" key="5">
    <source>
        <dbReference type="HAMAP-Rule" id="MF_01553"/>
    </source>
</evidence>
<gene>
    <name evidence="5" type="primary">rpoY</name>
    <name evidence="6" type="ORF">EXW74_05055</name>
</gene>